<gene>
    <name evidence="1" type="ORF">X797_011910</name>
</gene>
<protein>
    <submittedName>
        <fullName evidence="1">Uncharacterized protein</fullName>
    </submittedName>
</protein>
<dbReference type="Proteomes" id="UP000030151">
    <property type="component" value="Unassembled WGS sequence"/>
</dbReference>
<dbReference type="HOGENOM" id="CLU_095031_1_0_1"/>
<dbReference type="eggNOG" id="KOG1202">
    <property type="taxonomic scope" value="Eukaryota"/>
</dbReference>
<dbReference type="OrthoDB" id="329835at2759"/>
<organism evidence="1 2">
    <name type="scientific">Metarhizium robertsii</name>
    <dbReference type="NCBI Taxonomy" id="568076"/>
    <lineage>
        <taxon>Eukaryota</taxon>
        <taxon>Fungi</taxon>
        <taxon>Dikarya</taxon>
        <taxon>Ascomycota</taxon>
        <taxon>Pezizomycotina</taxon>
        <taxon>Sordariomycetes</taxon>
        <taxon>Hypocreomycetidae</taxon>
        <taxon>Hypocreales</taxon>
        <taxon>Clavicipitaceae</taxon>
        <taxon>Metarhizium</taxon>
    </lineage>
</organism>
<sequence length="209" mass="22756">MSCHIVAYYTVEMDWPVALAQHARHHLGIRATGTDHGWNVLQTILEELRFALIAVIHGTAANAQNAPAQLVLGLGNKLVYNSGSSGFERDGKLDLRVLGEVDRGDESTKEESIGDTLKKATSLAEAAAAVELSLRKQIAISIGVYSDEVDVQRPLSEFGGKYCYSLAAVEISNRTLKEMRSEISVFELLSPTPMAYLAVKIASRLIVKD</sequence>
<evidence type="ECO:0000313" key="1">
    <source>
        <dbReference type="EMBL" id="EXU95003.1"/>
    </source>
</evidence>
<reference evidence="1 2" key="1">
    <citation type="submission" date="2014-02" db="EMBL/GenBank/DDBJ databases">
        <title>The genome sequence of the entomopathogenic fungus Metarhizium robertsii ARSEF 2575.</title>
        <authorList>
            <person name="Giuliano Garisto Donzelli B."/>
            <person name="Roe B.A."/>
            <person name="Macmil S.L."/>
            <person name="Krasnoff S.B."/>
            <person name="Gibson D.M."/>
        </authorList>
    </citation>
    <scope>NUCLEOTIDE SEQUENCE [LARGE SCALE GENOMIC DNA]</scope>
    <source>
        <strain evidence="1 2">ARSEF 2575</strain>
    </source>
</reference>
<evidence type="ECO:0000313" key="2">
    <source>
        <dbReference type="Proteomes" id="UP000030151"/>
    </source>
</evidence>
<proteinExistence type="predicted"/>
<name>A0A0A1UME8_9HYPO</name>
<dbReference type="EMBL" id="JELW01000114">
    <property type="protein sequence ID" value="EXU95003.1"/>
    <property type="molecule type" value="Genomic_DNA"/>
</dbReference>
<dbReference type="AlphaFoldDB" id="A0A0A1UME8"/>
<comment type="caution">
    <text evidence="1">The sequence shown here is derived from an EMBL/GenBank/DDBJ whole genome shotgun (WGS) entry which is preliminary data.</text>
</comment>
<accession>A0A0A1UME8</accession>